<feature type="region of interest" description="Disordered" evidence="4">
    <location>
        <begin position="206"/>
        <end position="356"/>
    </location>
</feature>
<evidence type="ECO:0000256" key="3">
    <source>
        <dbReference type="ARBA" id="ARBA00023242"/>
    </source>
</evidence>
<feature type="compositionally biased region" description="Polar residues" evidence="4">
    <location>
        <begin position="275"/>
        <end position="286"/>
    </location>
</feature>
<feature type="region of interest" description="Disordered" evidence="4">
    <location>
        <begin position="371"/>
        <end position="460"/>
    </location>
</feature>
<feature type="compositionally biased region" description="Acidic residues" evidence="4">
    <location>
        <begin position="208"/>
        <end position="223"/>
    </location>
</feature>
<evidence type="ECO:0000313" key="5">
    <source>
        <dbReference type="EMBL" id="TCD69981.1"/>
    </source>
</evidence>
<dbReference type="InterPro" id="IPR019148">
    <property type="entry name" value="Nuclear_protein_DGCR14_ESS-2"/>
</dbReference>
<protein>
    <submittedName>
        <fullName evidence="5">Uncharacterized protein</fullName>
    </submittedName>
</protein>
<accession>A0A4R0RMX6</accession>
<dbReference type="PANTHER" id="PTHR12940">
    <property type="entry name" value="ES-2 PROTEIN - RELATED"/>
    <property type="match status" value="1"/>
</dbReference>
<dbReference type="Pfam" id="PF09751">
    <property type="entry name" value="Es2"/>
    <property type="match status" value="1"/>
</dbReference>
<sequence>MTTPTPSLSSETTRSLNQQVVLEEDEYTQALSHIIARDFFPSLVHLDATNEYLDALQTKDPHLIGASVRRLEQLATPATGRSRYAAWQTPSQTPYGAGPSDTPMRPGSSSEPPPAKRARFDTEVSLDGFQARYTSEDNSSFTQILEDENRVRREKWSWAWDAQKRVEEQRGKMLEQREKLLIEAPAGTGVREKFAIEAPTPKFLITAGEDDAAEKDTEGEEQDDPTKTLVLKSATPEEGVDVMAPKKDTRSAGVDGWKFKARNSLMFPPDANESPYHSQPSATTSDPKAVPKVIKYGNTRLPEQDDSEQSPSEPPSPTRSRIDAAIAGTPYRPKSPGGDNFSLVPAVPSPTPSQIGPAAVKQLMTWGSLNATPRILSQSDDPGETSMPPPATPFRISEPSSREQLSNKLSANASRSLRAKAMLLGGSNARSSNGVRGIATPRRNGSMPPPSWTPKRAEAAGSLTPAARRLLDRTAMGTAAARRAQAMRQTAGWEGTSPSASAKDRDLNRVRWTPTPSPVTRREG</sequence>
<evidence type="ECO:0000256" key="1">
    <source>
        <dbReference type="ARBA" id="ARBA00004123"/>
    </source>
</evidence>
<dbReference type="EMBL" id="RWJN01000030">
    <property type="protein sequence ID" value="TCD69981.1"/>
    <property type="molecule type" value="Genomic_DNA"/>
</dbReference>
<dbReference type="PANTHER" id="PTHR12940:SF0">
    <property type="entry name" value="SPLICING FACTOR ESS-2 HOMOLOG"/>
    <property type="match status" value="1"/>
</dbReference>
<proteinExistence type="inferred from homology"/>
<reference evidence="5 6" key="1">
    <citation type="submission" date="2018-11" db="EMBL/GenBank/DDBJ databases">
        <title>Genome assembly of Steccherinum ochraceum LE-BIN_3174, the white-rot fungus of the Steccherinaceae family (The Residual Polyporoid clade, Polyporales, Basidiomycota).</title>
        <authorList>
            <person name="Fedorova T.V."/>
            <person name="Glazunova O.A."/>
            <person name="Landesman E.O."/>
            <person name="Moiseenko K.V."/>
            <person name="Psurtseva N.V."/>
            <person name="Savinova O.S."/>
            <person name="Shakhova N.V."/>
            <person name="Tyazhelova T.V."/>
            <person name="Vasina D.V."/>
        </authorList>
    </citation>
    <scope>NUCLEOTIDE SEQUENCE [LARGE SCALE GENOMIC DNA]</scope>
    <source>
        <strain evidence="5 6">LE-BIN_3174</strain>
    </source>
</reference>
<dbReference type="GO" id="GO:0071013">
    <property type="term" value="C:catalytic step 2 spliceosome"/>
    <property type="evidence" value="ECO:0007669"/>
    <property type="project" value="TreeGrafter"/>
</dbReference>
<keyword evidence="3" id="KW-0539">Nucleus</keyword>
<feature type="compositionally biased region" description="Low complexity" evidence="4">
    <location>
        <begin position="477"/>
        <end position="492"/>
    </location>
</feature>
<comment type="subcellular location">
    <subcellularLocation>
        <location evidence="1">Nucleus</location>
    </subcellularLocation>
</comment>
<feature type="compositionally biased region" description="Polar residues" evidence="4">
    <location>
        <begin position="371"/>
        <end position="380"/>
    </location>
</feature>
<comment type="similarity">
    <text evidence="2">Belongs to the ESS2 family.</text>
</comment>
<dbReference type="STRING" id="92696.A0A4R0RMX6"/>
<gene>
    <name evidence="5" type="ORF">EIP91_005570</name>
</gene>
<dbReference type="AlphaFoldDB" id="A0A4R0RMX6"/>
<dbReference type="OrthoDB" id="19679at2759"/>
<evidence type="ECO:0000313" key="6">
    <source>
        <dbReference type="Proteomes" id="UP000292702"/>
    </source>
</evidence>
<dbReference type="Proteomes" id="UP000292702">
    <property type="component" value="Unassembled WGS sequence"/>
</dbReference>
<keyword evidence="6" id="KW-1185">Reference proteome</keyword>
<feature type="region of interest" description="Disordered" evidence="4">
    <location>
        <begin position="477"/>
        <end position="524"/>
    </location>
</feature>
<name>A0A4R0RMX6_9APHY</name>
<evidence type="ECO:0000256" key="2">
    <source>
        <dbReference type="ARBA" id="ARBA00009072"/>
    </source>
</evidence>
<organism evidence="5 6">
    <name type="scientific">Steccherinum ochraceum</name>
    <dbReference type="NCBI Taxonomy" id="92696"/>
    <lineage>
        <taxon>Eukaryota</taxon>
        <taxon>Fungi</taxon>
        <taxon>Dikarya</taxon>
        <taxon>Basidiomycota</taxon>
        <taxon>Agaricomycotina</taxon>
        <taxon>Agaricomycetes</taxon>
        <taxon>Polyporales</taxon>
        <taxon>Steccherinaceae</taxon>
        <taxon>Steccherinum</taxon>
    </lineage>
</organism>
<feature type="region of interest" description="Disordered" evidence="4">
    <location>
        <begin position="82"/>
        <end position="119"/>
    </location>
</feature>
<evidence type="ECO:0000256" key="4">
    <source>
        <dbReference type="SAM" id="MobiDB-lite"/>
    </source>
</evidence>
<comment type="caution">
    <text evidence="5">The sequence shown here is derived from an EMBL/GenBank/DDBJ whole genome shotgun (WGS) entry which is preliminary data.</text>
</comment>
<feature type="compositionally biased region" description="Polar residues" evidence="4">
    <location>
        <begin position="398"/>
        <end position="415"/>
    </location>
</feature>